<gene>
    <name evidence="3" type="ORF">GOACH_01_01680</name>
</gene>
<accession>L7KDZ8</accession>
<sequence length="159" mass="16720">MSIKNSSGASVYTFPLAYRVDDREFPIKARTAGNTITLTPVRAASASRPVDRASVKRYRAEIDKQIRGPQTRQQRDDEAAARFGQQISLAFAIGGFVGTAIGAAIGCIVSLPLACLPGLTIGAGVGGVVGTIVAGGPTLAIAAQQYFKTINSPFKPQYY</sequence>
<keyword evidence="1" id="KW-0812">Transmembrane</keyword>
<name>L7KDZ8_9ACTN</name>
<evidence type="ECO:0000313" key="4">
    <source>
        <dbReference type="Proteomes" id="UP000010988"/>
    </source>
</evidence>
<dbReference type="eggNOG" id="ENOG5032AP6">
    <property type="taxonomic scope" value="Bacteria"/>
</dbReference>
<keyword evidence="1" id="KW-0472">Membrane</keyword>
<dbReference type="EMBL" id="BANR01000001">
    <property type="protein sequence ID" value="GAC46849.1"/>
    <property type="molecule type" value="Genomic_DNA"/>
</dbReference>
<comment type="caution">
    <text evidence="3">The sequence shown here is derived from an EMBL/GenBank/DDBJ whole genome shotgun (WGS) entry which is preliminary data.</text>
</comment>
<feature type="transmembrane region" description="Helical" evidence="1">
    <location>
        <begin position="119"/>
        <end position="142"/>
    </location>
</feature>
<evidence type="ECO:0000259" key="2">
    <source>
        <dbReference type="Pfam" id="PF26059"/>
    </source>
</evidence>
<protein>
    <recommendedName>
        <fullName evidence="2">DUF8020 domain-containing protein</fullName>
    </recommendedName>
</protein>
<dbReference type="InterPro" id="IPR058333">
    <property type="entry name" value="DUF8020"/>
</dbReference>
<keyword evidence="1" id="KW-1133">Transmembrane helix</keyword>
<dbReference type="AlphaFoldDB" id="L7KDZ8"/>
<proteinExistence type="predicted"/>
<evidence type="ECO:0000313" key="3">
    <source>
        <dbReference type="EMBL" id="GAC46849.1"/>
    </source>
</evidence>
<dbReference type="Pfam" id="PF26059">
    <property type="entry name" value="DUF8020"/>
    <property type="match status" value="1"/>
</dbReference>
<dbReference type="Proteomes" id="UP000010988">
    <property type="component" value="Unassembled WGS sequence"/>
</dbReference>
<reference evidence="3 4" key="1">
    <citation type="submission" date="2012-12" db="EMBL/GenBank/DDBJ databases">
        <title>Whole genome shotgun sequence of Gordonia aichiensis NBRC 108223.</title>
        <authorList>
            <person name="Isaki-Nakamura S."/>
            <person name="Hosoyama A."/>
            <person name="Tsuchikane K."/>
            <person name="Ando Y."/>
            <person name="Baba S."/>
            <person name="Ohji S."/>
            <person name="Hamada M."/>
            <person name="Tamura T."/>
            <person name="Yamazoe A."/>
            <person name="Yamazaki S."/>
            <person name="Fujita N."/>
        </authorList>
    </citation>
    <scope>NUCLEOTIDE SEQUENCE [LARGE SCALE GENOMIC DNA]</scope>
    <source>
        <strain evidence="3 4">NBRC 108223</strain>
    </source>
</reference>
<keyword evidence="4" id="KW-1185">Reference proteome</keyword>
<organism evidence="3 4">
    <name type="scientific">Gordonia aichiensis NBRC 108223</name>
    <dbReference type="NCBI Taxonomy" id="1220583"/>
    <lineage>
        <taxon>Bacteria</taxon>
        <taxon>Bacillati</taxon>
        <taxon>Actinomycetota</taxon>
        <taxon>Actinomycetes</taxon>
        <taxon>Mycobacteriales</taxon>
        <taxon>Gordoniaceae</taxon>
        <taxon>Gordonia</taxon>
    </lineage>
</organism>
<feature type="transmembrane region" description="Helical" evidence="1">
    <location>
        <begin position="89"/>
        <end position="113"/>
    </location>
</feature>
<evidence type="ECO:0000256" key="1">
    <source>
        <dbReference type="SAM" id="Phobius"/>
    </source>
</evidence>
<feature type="domain" description="DUF8020" evidence="2">
    <location>
        <begin position="2"/>
        <end position="41"/>
    </location>
</feature>